<dbReference type="InterPro" id="IPR003423">
    <property type="entry name" value="OMP_efflux"/>
</dbReference>
<dbReference type="Gene3D" id="1.20.1600.10">
    <property type="entry name" value="Outer membrane efflux proteins (OEP)"/>
    <property type="match status" value="1"/>
</dbReference>
<evidence type="ECO:0000256" key="1">
    <source>
        <dbReference type="ARBA" id="ARBA00004442"/>
    </source>
</evidence>
<protein>
    <submittedName>
        <fullName evidence="9">TolC family protein</fullName>
    </submittedName>
</protein>
<dbReference type="PANTHER" id="PTHR30026">
    <property type="entry name" value="OUTER MEMBRANE PROTEIN TOLC"/>
    <property type="match status" value="1"/>
</dbReference>
<evidence type="ECO:0000256" key="5">
    <source>
        <dbReference type="ARBA" id="ARBA00022692"/>
    </source>
</evidence>
<evidence type="ECO:0000256" key="8">
    <source>
        <dbReference type="SAM" id="Coils"/>
    </source>
</evidence>
<name>A0A7C4MMT0_9BACT</name>
<evidence type="ECO:0000256" key="3">
    <source>
        <dbReference type="ARBA" id="ARBA00022448"/>
    </source>
</evidence>
<comment type="subcellular location">
    <subcellularLocation>
        <location evidence="1">Cell outer membrane</location>
    </subcellularLocation>
</comment>
<comment type="similarity">
    <text evidence="2">Belongs to the outer membrane factor (OMF) (TC 1.B.17) family.</text>
</comment>
<dbReference type="InterPro" id="IPR028351">
    <property type="entry name" value="CyaE"/>
</dbReference>
<reference evidence="9" key="1">
    <citation type="journal article" date="2020" name="mSystems">
        <title>Genome- and Community-Level Interaction Insights into Carbon Utilization and Element Cycling Functions of Hydrothermarchaeota in Hydrothermal Sediment.</title>
        <authorList>
            <person name="Zhou Z."/>
            <person name="Liu Y."/>
            <person name="Xu W."/>
            <person name="Pan J."/>
            <person name="Luo Z.H."/>
            <person name="Li M."/>
        </authorList>
    </citation>
    <scope>NUCLEOTIDE SEQUENCE [LARGE SCALE GENOMIC DNA]</scope>
    <source>
        <strain evidence="9">SpSt-477</strain>
    </source>
</reference>
<evidence type="ECO:0000256" key="6">
    <source>
        <dbReference type="ARBA" id="ARBA00023136"/>
    </source>
</evidence>
<evidence type="ECO:0000256" key="4">
    <source>
        <dbReference type="ARBA" id="ARBA00022452"/>
    </source>
</evidence>
<keyword evidence="3" id="KW-0813">Transport</keyword>
<organism evidence="9">
    <name type="scientific">Desulfatirhabdium butyrativorans</name>
    <dbReference type="NCBI Taxonomy" id="340467"/>
    <lineage>
        <taxon>Bacteria</taxon>
        <taxon>Pseudomonadati</taxon>
        <taxon>Thermodesulfobacteriota</taxon>
        <taxon>Desulfobacteria</taxon>
        <taxon>Desulfobacterales</taxon>
        <taxon>Desulfatirhabdiaceae</taxon>
        <taxon>Desulfatirhabdium</taxon>
    </lineage>
</organism>
<dbReference type="Pfam" id="PF02321">
    <property type="entry name" value="OEP"/>
    <property type="match status" value="2"/>
</dbReference>
<feature type="coiled-coil region" evidence="8">
    <location>
        <begin position="204"/>
        <end position="233"/>
    </location>
</feature>
<dbReference type="PANTHER" id="PTHR30026:SF21">
    <property type="entry name" value="SLR1270 PROTEIN"/>
    <property type="match status" value="1"/>
</dbReference>
<evidence type="ECO:0000256" key="7">
    <source>
        <dbReference type="ARBA" id="ARBA00023237"/>
    </source>
</evidence>
<evidence type="ECO:0000313" key="9">
    <source>
        <dbReference type="EMBL" id="HGU33142.1"/>
    </source>
</evidence>
<keyword evidence="7" id="KW-0998">Cell outer membrane</keyword>
<dbReference type="GO" id="GO:0015562">
    <property type="term" value="F:efflux transmembrane transporter activity"/>
    <property type="evidence" value="ECO:0007669"/>
    <property type="project" value="InterPro"/>
</dbReference>
<accession>A0A7C4MMT0</accession>
<keyword evidence="6" id="KW-0472">Membrane</keyword>
<dbReference type="SUPFAM" id="SSF56954">
    <property type="entry name" value="Outer membrane efflux proteins (OEP)"/>
    <property type="match status" value="1"/>
</dbReference>
<gene>
    <name evidence="9" type="ORF">ENS29_09830</name>
</gene>
<dbReference type="GO" id="GO:0009279">
    <property type="term" value="C:cell outer membrane"/>
    <property type="evidence" value="ECO:0007669"/>
    <property type="project" value="UniProtKB-SubCell"/>
</dbReference>
<proteinExistence type="inferred from homology"/>
<dbReference type="PIRSF" id="PIRSF001892">
    <property type="entry name" value="CyaE"/>
    <property type="match status" value="1"/>
</dbReference>
<feature type="coiled-coil region" evidence="8">
    <location>
        <begin position="338"/>
        <end position="401"/>
    </location>
</feature>
<evidence type="ECO:0000256" key="2">
    <source>
        <dbReference type="ARBA" id="ARBA00007613"/>
    </source>
</evidence>
<dbReference type="AlphaFoldDB" id="A0A7C4MMT0"/>
<keyword evidence="8" id="KW-0175">Coiled coil</keyword>
<dbReference type="GO" id="GO:0015288">
    <property type="term" value="F:porin activity"/>
    <property type="evidence" value="ECO:0007669"/>
    <property type="project" value="TreeGrafter"/>
</dbReference>
<dbReference type="InterPro" id="IPR051906">
    <property type="entry name" value="TolC-like"/>
</dbReference>
<sequence>MSAVRQPFRYVAVFILWISVAPAVLANAVSLSLNEAIQEALRQNPQTAASLAVIEQAEHQVQQARSGYHPQLYLSETVSNTNNPMWAFGTKLNQERITQEDFVPDRLNHPSSITNSATVVGLEWLLYTGGQVGLRVDQANIQVQGATRQAERVRQQLIARTVSAYSQVVLAKANLRVIEEAIRTANAYREMIETRYRSGLVVKSDALRAQVRVAELEQERIQAESQIQVAQAMLNSILGRSVNECFEVSDILYPPKPLVQEPIESWEEKALKRRPDLAAIRLKQQMVEKEVARSRAEHLPQIAMIGNYEINSEKFDDAGTNYTIGAMMKVNLYSGQRITAKTREAEAAVRQIAAWKREMEAAVQVETRQAYLRLNSAYNRIDVAQKAVAQAEEGLKIVQDRYENGLYPLVSLLDAELALKQARTAHLQTLHEYLNAGAELALASGEIDASFDWTDPRDRSKEQ</sequence>
<keyword evidence="5" id="KW-0812">Transmembrane</keyword>
<dbReference type="EMBL" id="DSUH01000230">
    <property type="protein sequence ID" value="HGU33142.1"/>
    <property type="molecule type" value="Genomic_DNA"/>
</dbReference>
<keyword evidence="4" id="KW-1134">Transmembrane beta strand</keyword>
<comment type="caution">
    <text evidence="9">The sequence shown here is derived from an EMBL/GenBank/DDBJ whole genome shotgun (WGS) entry which is preliminary data.</text>
</comment>
<dbReference type="GO" id="GO:1990281">
    <property type="term" value="C:efflux pump complex"/>
    <property type="evidence" value="ECO:0007669"/>
    <property type="project" value="TreeGrafter"/>
</dbReference>